<protein>
    <submittedName>
        <fullName evidence="2">Uncharacterized protein</fullName>
    </submittedName>
</protein>
<reference evidence="2" key="1">
    <citation type="journal article" date="2015" name="Nature">
        <title>Complex archaea that bridge the gap between prokaryotes and eukaryotes.</title>
        <authorList>
            <person name="Spang A."/>
            <person name="Saw J.H."/>
            <person name="Jorgensen S.L."/>
            <person name="Zaremba-Niedzwiedzka K."/>
            <person name="Martijn J."/>
            <person name="Lind A.E."/>
            <person name="van Eijk R."/>
            <person name="Schleper C."/>
            <person name="Guy L."/>
            <person name="Ettema T.J."/>
        </authorList>
    </citation>
    <scope>NUCLEOTIDE SEQUENCE</scope>
</reference>
<evidence type="ECO:0000313" key="2">
    <source>
        <dbReference type="EMBL" id="KKN79661.1"/>
    </source>
</evidence>
<keyword evidence="1" id="KW-1133">Transmembrane helix</keyword>
<name>A0A0F9W1U5_9ZZZZ</name>
<comment type="caution">
    <text evidence="2">The sequence shown here is derived from an EMBL/GenBank/DDBJ whole genome shotgun (WGS) entry which is preliminary data.</text>
</comment>
<accession>A0A0F9W1U5</accession>
<keyword evidence="1" id="KW-0472">Membrane</keyword>
<dbReference type="EMBL" id="LAZR01000244">
    <property type="protein sequence ID" value="KKN79661.1"/>
    <property type="molecule type" value="Genomic_DNA"/>
</dbReference>
<gene>
    <name evidence="2" type="ORF">LCGC14_0338650</name>
</gene>
<evidence type="ECO:0000256" key="1">
    <source>
        <dbReference type="SAM" id="Phobius"/>
    </source>
</evidence>
<feature type="transmembrane region" description="Helical" evidence="1">
    <location>
        <begin position="58"/>
        <end position="76"/>
    </location>
</feature>
<dbReference type="AlphaFoldDB" id="A0A0F9W1U5"/>
<sequence length="178" mass="20455">MNDNAYIGPCHHCQGEIGENDSYVQRGSLEGDEIEQFHVRCFREVEPKGEHGMMLRKFGWLILFLLSLSISFPAYAQPELKVGQKVELFKGATGISGKCFIVRLDKDGTVWCSTNRLGYSATAYDDYRILNPAPRPEFKLPSNWEFCSDCGEKNRLSIWENDKAIADELRWLRKKIEK</sequence>
<keyword evidence="1" id="KW-0812">Transmembrane</keyword>
<proteinExistence type="predicted"/>
<organism evidence="2">
    <name type="scientific">marine sediment metagenome</name>
    <dbReference type="NCBI Taxonomy" id="412755"/>
    <lineage>
        <taxon>unclassified sequences</taxon>
        <taxon>metagenomes</taxon>
        <taxon>ecological metagenomes</taxon>
    </lineage>
</organism>